<proteinExistence type="predicted"/>
<name>A0A150GIK9_GONPE</name>
<reference evidence="2" key="1">
    <citation type="journal article" date="2016" name="Nat. Commun.">
        <title>The Gonium pectorale genome demonstrates co-option of cell cycle regulation during the evolution of multicellularity.</title>
        <authorList>
            <person name="Hanschen E.R."/>
            <person name="Marriage T.N."/>
            <person name="Ferris P.J."/>
            <person name="Hamaji T."/>
            <person name="Toyoda A."/>
            <person name="Fujiyama A."/>
            <person name="Neme R."/>
            <person name="Noguchi H."/>
            <person name="Minakuchi Y."/>
            <person name="Suzuki M."/>
            <person name="Kawai-Toyooka H."/>
            <person name="Smith D.R."/>
            <person name="Sparks H."/>
            <person name="Anderson J."/>
            <person name="Bakaric R."/>
            <person name="Luria V."/>
            <person name="Karger A."/>
            <person name="Kirschner M.W."/>
            <person name="Durand P.M."/>
            <person name="Michod R.E."/>
            <person name="Nozaki H."/>
            <person name="Olson B.J."/>
        </authorList>
    </citation>
    <scope>NUCLEOTIDE SEQUENCE [LARGE SCALE GENOMIC DNA]</scope>
    <source>
        <strain evidence="2">NIES-2863</strain>
    </source>
</reference>
<dbReference type="EMBL" id="LSYV01000021">
    <property type="protein sequence ID" value="KXZ49646.1"/>
    <property type="molecule type" value="Genomic_DNA"/>
</dbReference>
<dbReference type="AlphaFoldDB" id="A0A150GIK9"/>
<protein>
    <recommendedName>
        <fullName evidence="3">SAP domain-containing protein</fullName>
    </recommendedName>
</protein>
<comment type="caution">
    <text evidence="1">The sequence shown here is derived from an EMBL/GenBank/DDBJ whole genome shotgun (WGS) entry which is preliminary data.</text>
</comment>
<dbReference type="OrthoDB" id="550782at2759"/>
<dbReference type="Proteomes" id="UP000075714">
    <property type="component" value="Unassembled WGS sequence"/>
</dbReference>
<accession>A0A150GIK9</accession>
<keyword evidence="2" id="KW-1185">Reference proteome</keyword>
<evidence type="ECO:0000313" key="1">
    <source>
        <dbReference type="EMBL" id="KXZ49646.1"/>
    </source>
</evidence>
<gene>
    <name evidence="1" type="ORF">GPECTOR_20g503</name>
</gene>
<organism evidence="1 2">
    <name type="scientific">Gonium pectorale</name>
    <name type="common">Green alga</name>
    <dbReference type="NCBI Taxonomy" id="33097"/>
    <lineage>
        <taxon>Eukaryota</taxon>
        <taxon>Viridiplantae</taxon>
        <taxon>Chlorophyta</taxon>
        <taxon>core chlorophytes</taxon>
        <taxon>Chlorophyceae</taxon>
        <taxon>CS clade</taxon>
        <taxon>Chlamydomonadales</taxon>
        <taxon>Volvocaceae</taxon>
        <taxon>Gonium</taxon>
    </lineage>
</organism>
<sequence>MVRGDLRLWAAAAQEPGPLIRLVVPVAQGTSPFDDVDDGESAKALGGKLAALRLAASLRALQPGGPCSCWAAPSLQTITIVVVGKTNAAVGYKALSANAAKLGFKLGDVKSTVVVAAMGPDDLQRTAEAAVGHALRARGWHRLGAMWVRCNCFEVPPGRPALVPATQLAVRHATGAALALDFREAGMYKFSPLSPLPPEPVPAAAAPVAAGAGPGAGSGHASGQATGAMTAAEAWEAAEAQESALAALFADRAARRRALARLSDTRITVVGPGVSAYVVGIKPLPASPAAVRRLRDAWLARFGLELPERLGGWLAEVGAHPEADPDDAREVPGCCVWAAVGGGGSGGGGGGEEEGGWCGLAPAPPGQCAEGAEQVAEQLMADLTAASASCFAFWGPGGLTSRREAPPGAQAALEKRLTGSITAAAAAAASAKPPAAATAAAAAATGPQVMGAAGGGDGGGGDGAAGPIAAVNTGWTAAREVVASGFRTVEALPPASRAILKKMMDGGGGEGGGSAGGLGFALSAAEAAEAAEAAYGDQAAGGGGGAGSAAAREAMLQRSSDEALRAAAERRAASRAKEQGVWANIRAYQRMRKARHGCSVSAAAALGRMGDLMLPEMQCWLRARKAPVSGKKADVEARLAGLLGLAAPAPAATVEA</sequence>
<evidence type="ECO:0000313" key="2">
    <source>
        <dbReference type="Proteomes" id="UP000075714"/>
    </source>
</evidence>
<evidence type="ECO:0008006" key="3">
    <source>
        <dbReference type="Google" id="ProtNLM"/>
    </source>
</evidence>